<evidence type="ECO:0000256" key="8">
    <source>
        <dbReference type="PROSITE-ProRule" id="PRU00023"/>
    </source>
</evidence>
<evidence type="ECO:0000256" key="5">
    <source>
        <dbReference type="ARBA" id="ARBA00023117"/>
    </source>
</evidence>
<keyword evidence="7" id="KW-0539">Nucleus</keyword>
<dbReference type="InterPro" id="IPR018359">
    <property type="entry name" value="Bromodomain_CS"/>
</dbReference>
<organism evidence="12 13">
    <name type="scientific">Gonapodya prolifera (strain JEL478)</name>
    <name type="common">Monoblepharis prolifera</name>
    <dbReference type="NCBI Taxonomy" id="1344416"/>
    <lineage>
        <taxon>Eukaryota</taxon>
        <taxon>Fungi</taxon>
        <taxon>Fungi incertae sedis</taxon>
        <taxon>Chytridiomycota</taxon>
        <taxon>Chytridiomycota incertae sedis</taxon>
        <taxon>Monoblepharidomycetes</taxon>
        <taxon>Monoblepharidales</taxon>
        <taxon>Gonapodyaceae</taxon>
        <taxon>Gonapodya</taxon>
    </lineage>
</organism>
<feature type="region of interest" description="Disordered" evidence="10">
    <location>
        <begin position="750"/>
        <end position="804"/>
    </location>
</feature>
<feature type="compositionally biased region" description="Basic and acidic residues" evidence="10">
    <location>
        <begin position="521"/>
        <end position="532"/>
    </location>
</feature>
<feature type="compositionally biased region" description="Basic and acidic residues" evidence="10">
    <location>
        <begin position="956"/>
        <end position="970"/>
    </location>
</feature>
<feature type="domain" description="Bromo" evidence="11">
    <location>
        <begin position="266"/>
        <end position="336"/>
    </location>
</feature>
<dbReference type="Gene3D" id="1.20.920.10">
    <property type="entry name" value="Bromodomain-like"/>
    <property type="match status" value="3"/>
</dbReference>
<feature type="compositionally biased region" description="Basic residues" evidence="10">
    <location>
        <begin position="771"/>
        <end position="780"/>
    </location>
</feature>
<keyword evidence="13" id="KW-1185">Reference proteome</keyword>
<dbReference type="InterPro" id="IPR036770">
    <property type="entry name" value="Ankyrin_rpt-contain_sf"/>
</dbReference>
<feature type="compositionally biased region" description="Basic and acidic residues" evidence="10">
    <location>
        <begin position="56"/>
        <end position="65"/>
    </location>
</feature>
<keyword evidence="3" id="KW-0156">Chromatin regulator</keyword>
<dbReference type="GO" id="GO:0006368">
    <property type="term" value="P:transcription elongation by RNA polymerase II"/>
    <property type="evidence" value="ECO:0007669"/>
    <property type="project" value="TreeGrafter"/>
</dbReference>
<feature type="domain" description="Bromo" evidence="11">
    <location>
        <begin position="399"/>
        <end position="469"/>
    </location>
</feature>
<dbReference type="GO" id="GO:0016586">
    <property type="term" value="C:RSC-type complex"/>
    <property type="evidence" value="ECO:0007669"/>
    <property type="project" value="InterPro"/>
</dbReference>
<dbReference type="InterPro" id="IPR036427">
    <property type="entry name" value="Bromodomain-like_sf"/>
</dbReference>
<dbReference type="OrthoDB" id="6017at2759"/>
<dbReference type="InterPro" id="IPR001487">
    <property type="entry name" value="Bromodomain"/>
</dbReference>
<dbReference type="InterPro" id="IPR037382">
    <property type="entry name" value="Rsc/polybromo"/>
</dbReference>
<keyword evidence="5 9" id="KW-0103">Bromodomain</keyword>
<dbReference type="Proteomes" id="UP000070544">
    <property type="component" value="Unassembled WGS sequence"/>
</dbReference>
<feature type="domain" description="Bromo" evidence="11">
    <location>
        <begin position="120"/>
        <end position="190"/>
    </location>
</feature>
<evidence type="ECO:0000256" key="2">
    <source>
        <dbReference type="ARBA" id="ARBA00022737"/>
    </source>
</evidence>
<dbReference type="Pfam" id="PF00439">
    <property type="entry name" value="Bromodomain"/>
    <property type="match status" value="3"/>
</dbReference>
<evidence type="ECO:0000313" key="12">
    <source>
        <dbReference type="EMBL" id="KXS21603.1"/>
    </source>
</evidence>
<dbReference type="InterPro" id="IPR002110">
    <property type="entry name" value="Ankyrin_rpt"/>
</dbReference>
<feature type="compositionally biased region" description="Gly residues" evidence="10">
    <location>
        <begin position="788"/>
        <end position="802"/>
    </location>
</feature>
<evidence type="ECO:0000256" key="10">
    <source>
        <dbReference type="SAM" id="MobiDB-lite"/>
    </source>
</evidence>
<dbReference type="GO" id="GO:0006338">
    <property type="term" value="P:chromatin remodeling"/>
    <property type="evidence" value="ECO:0007669"/>
    <property type="project" value="InterPro"/>
</dbReference>
<dbReference type="Pfam" id="PF12796">
    <property type="entry name" value="Ank_2"/>
    <property type="match status" value="1"/>
</dbReference>
<dbReference type="SUPFAM" id="SSF47370">
    <property type="entry name" value="Bromodomain"/>
    <property type="match status" value="3"/>
</dbReference>
<evidence type="ECO:0000259" key="11">
    <source>
        <dbReference type="PROSITE" id="PS50014"/>
    </source>
</evidence>
<evidence type="ECO:0000256" key="7">
    <source>
        <dbReference type="ARBA" id="ARBA00023242"/>
    </source>
</evidence>
<dbReference type="PANTHER" id="PTHR16062">
    <property type="entry name" value="SWI/SNF-RELATED"/>
    <property type="match status" value="1"/>
</dbReference>
<evidence type="ECO:0000256" key="3">
    <source>
        <dbReference type="ARBA" id="ARBA00022853"/>
    </source>
</evidence>
<dbReference type="SMART" id="SM00297">
    <property type="entry name" value="BROMO"/>
    <property type="match status" value="3"/>
</dbReference>
<reference evidence="12 13" key="1">
    <citation type="journal article" date="2015" name="Genome Biol. Evol.">
        <title>Phylogenomic analyses indicate that early fungi evolved digesting cell walls of algal ancestors of land plants.</title>
        <authorList>
            <person name="Chang Y."/>
            <person name="Wang S."/>
            <person name="Sekimoto S."/>
            <person name="Aerts A.L."/>
            <person name="Choi C."/>
            <person name="Clum A."/>
            <person name="LaButti K.M."/>
            <person name="Lindquist E.A."/>
            <person name="Yee Ngan C."/>
            <person name="Ohm R.A."/>
            <person name="Salamov A.A."/>
            <person name="Grigoriev I.V."/>
            <person name="Spatafora J.W."/>
            <person name="Berbee M.L."/>
        </authorList>
    </citation>
    <scope>NUCLEOTIDE SEQUENCE [LARGE SCALE GENOMIC DNA]</scope>
    <source>
        <strain evidence="12 13">JEL478</strain>
    </source>
</reference>
<dbReference type="GO" id="GO:0003682">
    <property type="term" value="F:chromatin binding"/>
    <property type="evidence" value="ECO:0007669"/>
    <property type="project" value="TreeGrafter"/>
</dbReference>
<dbReference type="STRING" id="1344416.A0A139AYG1"/>
<sequence>MKRTRSNVEVPDPESSIPRSKRPRLSDEEGDDDGSKTDQPNSQPPSAEVETLADDGSSRETHLDTEQSSPRKPPLTLHLTLNATKHEKDVKMEQSVQETADVSEQCRQLLNAVKEYKDADGRQVCHIFKDLPDKRQYRDYYEIIAEPLAIKTIQRKVTEGRYGTLDELKADMDLMFKNAKQYNAPKSQVFQDAVTLQNVFRKELGAIKGRPISTRRSAARDGSVSASSLAAPLTPDPELDDIEPDPELKDKCRRLLAAMKDVKDADGNNLTSIFRELPSKQLYPDYYDKIERPMAIRIMQRKISDEKYSNLEEFRDDVELMFKNAKTYNHPKSQVYLNAVILLKRFREEFAAVASGEATASSRRPGNESGEASDIFGAADIREQCQTLIQGIEEYKDGNGRILAAVFLELPSRIDYPDYYVIINEPISLYEIKRNIESGLYHTLELLKKDVDLMFRNAKTYNAAKSQIYEDANQLQKFFRDEFTAVKHSLETLSATARGDRLDSQSLPSLSVSVSRKSKDRSRVMSEDRKDDQDEYVPAVTKIKVKKKFEPQMLLDAIQRDDDKSLRKLMSDYNVDPNALHPVVLFEGNFTWSPLHAAAFYGAEQCTQMLLDMGANVELADTWYGSRPLGWAAFGGHVEIARILVTEFGADRSAVNASGQRAIDIAPDPANPRWIGVLTTEEPSRAKSRSRAPAVVDVTDDETESENDEIVKPRLKITVRKSKEEEEDKADAKGRRKDIMVKDDDEYISVDDEVPVVPVGEEEGATSASKPRTKSGKRKPLWPVSGTLPGGGPNGNSGGIPGVPGKVDKPVNPVFYERASTAHILSFIVMTPSAMSNPRASGFCFEQAIPSPESATGTAVSVPVDVDRLSIMVYFQDVAPAPARIFGPGGSIKTSSTEVFPTVRRYLVVRWNGSILDLQPFFGEREDGGSGFIARPKMRNGLNTLEIFARERRKREREDEQKKGKEREREREEDEDGAPKRRGRKPKEDDVYEHSFRYFVTRS</sequence>
<dbReference type="SMART" id="SM00248">
    <property type="entry name" value="ANK"/>
    <property type="match status" value="2"/>
</dbReference>
<evidence type="ECO:0000256" key="9">
    <source>
        <dbReference type="PROSITE-ProRule" id="PRU00035"/>
    </source>
</evidence>
<dbReference type="PROSITE" id="PS00633">
    <property type="entry name" value="BROMODOMAIN_1"/>
    <property type="match status" value="1"/>
</dbReference>
<dbReference type="PRINTS" id="PR00503">
    <property type="entry name" value="BROMODOMAIN"/>
</dbReference>
<gene>
    <name evidence="12" type="ORF">M427DRAFT_130363</name>
</gene>
<evidence type="ECO:0000256" key="6">
    <source>
        <dbReference type="ARBA" id="ARBA00023163"/>
    </source>
</evidence>
<dbReference type="PROSITE" id="PS50014">
    <property type="entry name" value="BROMODOMAIN_2"/>
    <property type="match status" value="3"/>
</dbReference>
<feature type="repeat" description="ANK" evidence="8">
    <location>
        <begin position="590"/>
        <end position="622"/>
    </location>
</feature>
<feature type="region of interest" description="Disordered" evidence="10">
    <location>
        <begin position="1"/>
        <end position="77"/>
    </location>
</feature>
<dbReference type="AlphaFoldDB" id="A0A139AYG1"/>
<dbReference type="Gene3D" id="1.25.40.20">
    <property type="entry name" value="Ankyrin repeat-containing domain"/>
    <property type="match status" value="1"/>
</dbReference>
<dbReference type="CDD" id="cd04369">
    <property type="entry name" value="Bromodomain"/>
    <property type="match status" value="2"/>
</dbReference>
<evidence type="ECO:0000256" key="4">
    <source>
        <dbReference type="ARBA" id="ARBA00023015"/>
    </source>
</evidence>
<keyword evidence="4" id="KW-0805">Transcription regulation</keyword>
<feature type="region of interest" description="Disordered" evidence="10">
    <location>
        <begin position="215"/>
        <end position="245"/>
    </location>
</feature>
<dbReference type="PROSITE" id="PS50088">
    <property type="entry name" value="ANK_REPEAT"/>
    <property type="match status" value="1"/>
</dbReference>
<accession>A0A139AYG1</accession>
<dbReference type="PANTHER" id="PTHR16062:SF19">
    <property type="entry name" value="PROTEIN POLYBROMO-1"/>
    <property type="match status" value="1"/>
</dbReference>
<keyword evidence="6" id="KW-0804">Transcription</keyword>
<keyword evidence="2" id="KW-0677">Repeat</keyword>
<comment type="subcellular location">
    <subcellularLocation>
        <location evidence="1">Nucleus</location>
    </subcellularLocation>
</comment>
<dbReference type="PROSITE" id="PS50297">
    <property type="entry name" value="ANK_REP_REGION"/>
    <property type="match status" value="1"/>
</dbReference>
<name>A0A139AYG1_GONPJ</name>
<keyword evidence="8" id="KW-0040">ANK repeat</keyword>
<feature type="compositionally biased region" description="Acidic residues" evidence="10">
    <location>
        <begin position="750"/>
        <end position="764"/>
    </location>
</feature>
<dbReference type="EMBL" id="KQ965732">
    <property type="protein sequence ID" value="KXS21603.1"/>
    <property type="molecule type" value="Genomic_DNA"/>
</dbReference>
<feature type="region of interest" description="Disordered" evidence="10">
    <location>
        <begin position="682"/>
        <end position="709"/>
    </location>
</feature>
<feature type="region of interest" description="Disordered" evidence="10">
    <location>
        <begin position="952"/>
        <end position="989"/>
    </location>
</feature>
<feature type="region of interest" description="Disordered" evidence="10">
    <location>
        <begin position="508"/>
        <end position="533"/>
    </location>
</feature>
<dbReference type="SUPFAM" id="SSF48403">
    <property type="entry name" value="Ankyrin repeat"/>
    <property type="match status" value="1"/>
</dbReference>
<protein>
    <submittedName>
        <fullName evidence="12">Bromodomain-containing protein</fullName>
    </submittedName>
</protein>
<feature type="compositionally biased region" description="Acidic residues" evidence="10">
    <location>
        <begin position="698"/>
        <end position="708"/>
    </location>
</feature>
<evidence type="ECO:0000313" key="13">
    <source>
        <dbReference type="Proteomes" id="UP000070544"/>
    </source>
</evidence>
<proteinExistence type="predicted"/>
<evidence type="ECO:0000256" key="1">
    <source>
        <dbReference type="ARBA" id="ARBA00004123"/>
    </source>
</evidence>